<accession>A0A1E4RMX7</accession>
<dbReference type="Proteomes" id="UP000095085">
    <property type="component" value="Unassembled WGS sequence"/>
</dbReference>
<gene>
    <name evidence="1" type="ORF">HYPBUDRAFT_155695</name>
</gene>
<evidence type="ECO:0000313" key="2">
    <source>
        <dbReference type="Proteomes" id="UP000095085"/>
    </source>
</evidence>
<dbReference type="STRING" id="984485.A0A1E4RMX7"/>
<dbReference type="EMBL" id="KV454539">
    <property type="protein sequence ID" value="ODV68622.1"/>
    <property type="molecule type" value="Genomic_DNA"/>
</dbReference>
<evidence type="ECO:0000313" key="1">
    <source>
        <dbReference type="EMBL" id="ODV68622.1"/>
    </source>
</evidence>
<proteinExistence type="predicted"/>
<dbReference type="AlphaFoldDB" id="A0A1E4RMX7"/>
<dbReference type="OrthoDB" id="2013972at2759"/>
<dbReference type="GeneID" id="30996689"/>
<protein>
    <submittedName>
        <fullName evidence="1">Uncharacterized protein</fullName>
    </submittedName>
</protein>
<name>A0A1E4RMX7_9ASCO</name>
<keyword evidence="2" id="KW-1185">Reference proteome</keyword>
<organism evidence="1 2">
    <name type="scientific">Hyphopichia burtonii NRRL Y-1933</name>
    <dbReference type="NCBI Taxonomy" id="984485"/>
    <lineage>
        <taxon>Eukaryota</taxon>
        <taxon>Fungi</taxon>
        <taxon>Dikarya</taxon>
        <taxon>Ascomycota</taxon>
        <taxon>Saccharomycotina</taxon>
        <taxon>Pichiomycetes</taxon>
        <taxon>Debaryomycetaceae</taxon>
        <taxon>Hyphopichia</taxon>
    </lineage>
</organism>
<dbReference type="RefSeq" id="XP_020077689.1">
    <property type="nucleotide sequence ID" value="XM_020222140.1"/>
</dbReference>
<sequence length="578" mass="68346">MSSIKQDSYFSYKIPQFKPLIDLEGLNSPERLQKNLLSPAFQIFRFNNFLDILSEHQTNDPTNFAKIRHHSLMKFIQRHVRTKYLKEQNYDFNQTEDIRSYEALLAYELLSCRSFLRRLIHLESKASSKHTIVNCEELVQVNFVNYIRYILNLPNLEDLATKPDDLDDITKNHYRIKEIFNTIQAGLYHLKREDSGDEMTNSSTIVHLLLQSITKVSYEYILLEKYHIHIITKLKNNSLLESRITKKLFNLFHLHLTLKKYESIKVLNYNIHFSAQFLWFLSITIPFIRVFESNIYAEDEKLINNYEAYYNHQQNLPQLEITSFKESDAELFETFYKHLNFKNDYNYYRGLKSKHLVNLHRQIDDKSPRYAHTKIAEPLTTYSHKPINFEYYSKSLSTIELETFYAIHSADPVLQFTPLNYKIVLREFYRILKVGGVLELPIYKLALNDIRDISKLQNEAAKDFASQNTDENKTINPSDYLDVDLLIKFNLIPKFTRTLLKELNVVFGTKNLKYTVLLLNSATEVNRYLVRHVALTMNEIFGQTDKFAEKYGLDDTKLEAISDGVHYYYYIKAEKTES</sequence>
<reference evidence="2" key="1">
    <citation type="submission" date="2016-05" db="EMBL/GenBank/DDBJ databases">
        <title>Comparative genomics of biotechnologically important yeasts.</title>
        <authorList>
            <consortium name="DOE Joint Genome Institute"/>
            <person name="Riley R."/>
            <person name="Haridas S."/>
            <person name="Wolfe K.H."/>
            <person name="Lopes M.R."/>
            <person name="Hittinger C.T."/>
            <person name="Goker M."/>
            <person name="Salamov A."/>
            <person name="Wisecaver J."/>
            <person name="Long T.M."/>
            <person name="Aerts A.L."/>
            <person name="Barry K."/>
            <person name="Choi C."/>
            <person name="Clum A."/>
            <person name="Coughlan A.Y."/>
            <person name="Deshpande S."/>
            <person name="Douglass A.P."/>
            <person name="Hanson S.J."/>
            <person name="Klenk H.-P."/>
            <person name="Labutti K."/>
            <person name="Lapidus A."/>
            <person name="Lindquist E."/>
            <person name="Lipzen A."/>
            <person name="Meier-Kolthoff J.P."/>
            <person name="Ohm R.A."/>
            <person name="Otillar R.P."/>
            <person name="Pangilinan J."/>
            <person name="Peng Y."/>
            <person name="Rokas A."/>
            <person name="Rosa C.A."/>
            <person name="Scheuner C."/>
            <person name="Sibirny A.A."/>
            <person name="Slot J.C."/>
            <person name="Stielow J.B."/>
            <person name="Sun H."/>
            <person name="Kurtzman C.P."/>
            <person name="Blackwell M."/>
            <person name="Grigoriev I.V."/>
            <person name="Jeffries T.W."/>
        </authorList>
    </citation>
    <scope>NUCLEOTIDE SEQUENCE [LARGE SCALE GENOMIC DNA]</scope>
    <source>
        <strain evidence="2">NRRL Y-1933</strain>
    </source>
</reference>